<evidence type="ECO:0000313" key="2">
    <source>
        <dbReference type="Proteomes" id="UP000018857"/>
    </source>
</evidence>
<reference evidence="1 2" key="1">
    <citation type="journal article" date="2014" name="Genome Announc.">
        <title>Draft Genome Sequence of Marinomonas sp. Strain D104, a Polycyclic Aromatic Hydrocarbon-Degrading Bacterium from the Deep-Sea Sediment of the Arctic Ocean.</title>
        <authorList>
            <person name="Dong C."/>
            <person name="Bai X."/>
            <person name="Lai Q."/>
            <person name="Xie Y."/>
            <person name="Chen X."/>
            <person name="Shao Z."/>
        </authorList>
    </citation>
    <scope>NUCLEOTIDE SEQUENCE [LARGE SCALE GENOMIC DNA]</scope>
    <source>
        <strain evidence="1 2">D104</strain>
    </source>
</reference>
<dbReference type="PATRIC" id="fig|1208321.3.peg.165"/>
<proteinExistence type="predicted"/>
<dbReference type="OrthoDB" id="6105682at2"/>
<protein>
    <submittedName>
        <fullName evidence="1">Uncharacterized protein</fullName>
    </submittedName>
</protein>
<accession>W1S046</accession>
<name>W1S046_9GAMM</name>
<evidence type="ECO:0000313" key="1">
    <source>
        <dbReference type="EMBL" id="ETI62592.1"/>
    </source>
</evidence>
<dbReference type="RefSeq" id="WP_024022387.1">
    <property type="nucleotide sequence ID" value="NZ_AYOZ01000001.1"/>
</dbReference>
<dbReference type="AlphaFoldDB" id="W1S046"/>
<keyword evidence="2" id="KW-1185">Reference proteome</keyword>
<organism evidence="1 2">
    <name type="scientific">Marinomonas profundimaris</name>
    <dbReference type="NCBI Taxonomy" id="1208321"/>
    <lineage>
        <taxon>Bacteria</taxon>
        <taxon>Pseudomonadati</taxon>
        <taxon>Pseudomonadota</taxon>
        <taxon>Gammaproteobacteria</taxon>
        <taxon>Oceanospirillales</taxon>
        <taxon>Oceanospirillaceae</taxon>
        <taxon>Marinomonas</taxon>
    </lineage>
</organism>
<dbReference type="EMBL" id="AYOZ01000001">
    <property type="protein sequence ID" value="ETI62592.1"/>
    <property type="molecule type" value="Genomic_DNA"/>
</dbReference>
<comment type="caution">
    <text evidence="1">The sequence shown here is derived from an EMBL/GenBank/DDBJ whole genome shotgun (WGS) entry which is preliminary data.</text>
</comment>
<sequence>MFDDPRSETAFSPNTDFSILCDMLSMCFDGFFANSAVYARVGNTLEKQLFKKVSSLYRRLAERLLSQVGELLRDTGTMNPEPGYIAAAYLSALNAPDKYAIRRVMSVNWQVLRRIGKWVKKLDDNVSAKMIIDYLASIQMVLDNVQRQRALAKLIDK</sequence>
<dbReference type="Proteomes" id="UP000018857">
    <property type="component" value="Unassembled WGS sequence"/>
</dbReference>
<gene>
    <name evidence="1" type="ORF">D104_00820</name>
</gene>